<keyword evidence="2" id="KW-1185">Reference proteome</keyword>
<protein>
    <submittedName>
        <fullName evidence="1">Uncharacterized protein</fullName>
    </submittedName>
</protein>
<dbReference type="HOGENOM" id="CLU_173972_0_0_0"/>
<proteinExistence type="predicted"/>
<dbReference type="EMBL" id="CP003257">
    <property type="protein sequence ID" value="AEX84811.1"/>
    <property type="molecule type" value="Genomic_DNA"/>
</dbReference>
<name>H2J4F6_MARPK</name>
<dbReference type="eggNOG" id="ENOG5033BDN">
    <property type="taxonomic scope" value="Bacteria"/>
</dbReference>
<dbReference type="Proteomes" id="UP000007161">
    <property type="component" value="Chromosome"/>
</dbReference>
<evidence type="ECO:0000313" key="2">
    <source>
        <dbReference type="Proteomes" id="UP000007161"/>
    </source>
</evidence>
<dbReference type="RefSeq" id="WP_014295883.1">
    <property type="nucleotide sequence ID" value="NC_016751.1"/>
</dbReference>
<reference evidence="2" key="2">
    <citation type="submission" date="2012-01" db="EMBL/GenBank/DDBJ databases">
        <title>Complete sequence of chromosome of Marinitoga piezophila KA3.</title>
        <authorList>
            <person name="Lucas S."/>
            <person name="Han J."/>
            <person name="Lapidus A."/>
            <person name="Cheng J.-F."/>
            <person name="Goodwin L."/>
            <person name="Pitluck S."/>
            <person name="Peters L."/>
            <person name="Mikhailova N."/>
            <person name="Teshima H."/>
            <person name="Detter J.C."/>
            <person name="Han C."/>
            <person name="Tapia R."/>
            <person name="Land M."/>
            <person name="Hauser L."/>
            <person name="Kyrpides N."/>
            <person name="Ivanova N."/>
            <person name="Pagani I."/>
            <person name="Jebbar M."/>
            <person name="Vannier P."/>
            <person name="Oger P."/>
            <person name="Cario A."/>
            <person name="Bartlett D."/>
            <person name="Noll K.M."/>
            <person name="Woyke T."/>
        </authorList>
    </citation>
    <scope>NUCLEOTIDE SEQUENCE [LARGE SCALE GENOMIC DNA]</scope>
    <source>
        <strain evidence="2">DSM 14283 / JCM 11233 / KA3</strain>
    </source>
</reference>
<evidence type="ECO:0000313" key="1">
    <source>
        <dbReference type="EMBL" id="AEX84811.1"/>
    </source>
</evidence>
<dbReference type="STRING" id="443254.Marpi_0364"/>
<sequence length="84" mass="10003">MTIDEILSLKKSDIKKMTFKDILSMLEMISYTFQHNNDLDVEYALEIYKKSLDLLIIAREKLILAKEEKEKIDKAFEEIKKNFD</sequence>
<gene>
    <name evidence="1" type="ordered locus">Marpi_0364</name>
</gene>
<reference evidence="1 2" key="1">
    <citation type="journal article" date="2012" name="J. Bacteriol.">
        <title>Complete Genome Sequence of the Thermophilic, Piezophilic, Heterotrophic Bacterium Marinitoga piezophila KA3.</title>
        <authorList>
            <person name="Lucas S."/>
            <person name="Han J."/>
            <person name="Lapidus A."/>
            <person name="Cheng J.F."/>
            <person name="Goodwin L.A."/>
            <person name="Pitluck S."/>
            <person name="Peters L."/>
            <person name="Mikhailova N."/>
            <person name="Teshima H."/>
            <person name="Detter J.C."/>
            <person name="Han C."/>
            <person name="Tapia R."/>
            <person name="Land M."/>
            <person name="Hauser L."/>
            <person name="Kyrpides N.C."/>
            <person name="Ivanova N."/>
            <person name="Pagani I."/>
            <person name="Vannier P."/>
            <person name="Oger P."/>
            <person name="Bartlett D.H."/>
            <person name="Noll K.M."/>
            <person name="Woyke T."/>
            <person name="Jebbar M."/>
        </authorList>
    </citation>
    <scope>NUCLEOTIDE SEQUENCE [LARGE SCALE GENOMIC DNA]</scope>
    <source>
        <strain evidence="2">DSM 14283 / JCM 11233 / KA3</strain>
    </source>
</reference>
<dbReference type="KEGG" id="mpz:Marpi_0364"/>
<dbReference type="AlphaFoldDB" id="H2J4F6"/>
<accession>H2J4F6</accession>
<organism evidence="1 2">
    <name type="scientific">Marinitoga piezophila (strain DSM 14283 / JCM 11233 / KA3)</name>
    <dbReference type="NCBI Taxonomy" id="443254"/>
    <lineage>
        <taxon>Bacteria</taxon>
        <taxon>Thermotogati</taxon>
        <taxon>Thermotogota</taxon>
        <taxon>Thermotogae</taxon>
        <taxon>Petrotogales</taxon>
        <taxon>Petrotogaceae</taxon>
        <taxon>Marinitoga</taxon>
    </lineage>
</organism>